<name>A0A9D0Z907_9FIRM</name>
<reference evidence="3" key="1">
    <citation type="submission" date="2020-10" db="EMBL/GenBank/DDBJ databases">
        <authorList>
            <person name="Gilroy R."/>
        </authorList>
    </citation>
    <scope>NUCLEOTIDE SEQUENCE</scope>
    <source>
        <strain evidence="3">ChiSxjej2B14-6234</strain>
    </source>
</reference>
<dbReference type="GO" id="GO:0005507">
    <property type="term" value="F:copper ion binding"/>
    <property type="evidence" value="ECO:0007669"/>
    <property type="project" value="TreeGrafter"/>
</dbReference>
<organism evidence="3 4">
    <name type="scientific">Candidatus Onthenecus intestinigallinarum</name>
    <dbReference type="NCBI Taxonomy" id="2840875"/>
    <lineage>
        <taxon>Bacteria</taxon>
        <taxon>Bacillati</taxon>
        <taxon>Bacillota</taxon>
        <taxon>Clostridia</taxon>
        <taxon>Eubacteriales</taxon>
        <taxon>Candidatus Onthenecus</taxon>
    </lineage>
</organism>
<dbReference type="HAMAP" id="MF_00795">
    <property type="entry name" value="CutC"/>
    <property type="match status" value="1"/>
</dbReference>
<dbReference type="PANTHER" id="PTHR12598:SF0">
    <property type="entry name" value="COPPER HOMEOSTASIS PROTEIN CUTC HOMOLOG"/>
    <property type="match status" value="1"/>
</dbReference>
<evidence type="ECO:0000313" key="3">
    <source>
        <dbReference type="EMBL" id="HIQ71447.1"/>
    </source>
</evidence>
<dbReference type="GO" id="GO:0005737">
    <property type="term" value="C:cytoplasm"/>
    <property type="evidence" value="ECO:0007669"/>
    <property type="project" value="UniProtKB-SubCell"/>
</dbReference>
<dbReference type="PANTHER" id="PTHR12598">
    <property type="entry name" value="COPPER HOMEOSTASIS PROTEIN CUTC"/>
    <property type="match status" value="1"/>
</dbReference>
<comment type="subcellular location">
    <subcellularLocation>
        <location evidence="2">Cytoplasm</location>
    </subcellularLocation>
</comment>
<evidence type="ECO:0000256" key="2">
    <source>
        <dbReference type="HAMAP-Rule" id="MF_00795"/>
    </source>
</evidence>
<evidence type="ECO:0000313" key="4">
    <source>
        <dbReference type="Proteomes" id="UP000886887"/>
    </source>
</evidence>
<reference evidence="3" key="2">
    <citation type="journal article" date="2021" name="PeerJ">
        <title>Extensive microbial diversity within the chicken gut microbiome revealed by metagenomics and culture.</title>
        <authorList>
            <person name="Gilroy R."/>
            <person name="Ravi A."/>
            <person name="Getino M."/>
            <person name="Pursley I."/>
            <person name="Horton D.L."/>
            <person name="Alikhan N.F."/>
            <person name="Baker D."/>
            <person name="Gharbi K."/>
            <person name="Hall N."/>
            <person name="Watson M."/>
            <person name="Adriaenssens E.M."/>
            <person name="Foster-Nyarko E."/>
            <person name="Jarju S."/>
            <person name="Secka A."/>
            <person name="Antonio M."/>
            <person name="Oren A."/>
            <person name="Chaudhuri R.R."/>
            <person name="La Ragione R."/>
            <person name="Hildebrand F."/>
            <person name="Pallen M.J."/>
        </authorList>
    </citation>
    <scope>NUCLEOTIDE SEQUENCE</scope>
    <source>
        <strain evidence="3">ChiSxjej2B14-6234</strain>
    </source>
</reference>
<dbReference type="Proteomes" id="UP000886887">
    <property type="component" value="Unassembled WGS sequence"/>
</dbReference>
<dbReference type="EMBL" id="DVFJ01000011">
    <property type="protein sequence ID" value="HIQ71447.1"/>
    <property type="molecule type" value="Genomic_DNA"/>
</dbReference>
<comment type="similarity">
    <text evidence="1 2">Belongs to the CutC family.</text>
</comment>
<proteinExistence type="inferred from homology"/>
<dbReference type="SUPFAM" id="SSF110395">
    <property type="entry name" value="CutC-like"/>
    <property type="match status" value="1"/>
</dbReference>
<comment type="caution">
    <text evidence="2">Once thought to be involved in copper homeostasis, experiments in E.coli have shown this is not the case.</text>
</comment>
<dbReference type="Pfam" id="PF03932">
    <property type="entry name" value="CutC"/>
    <property type="match status" value="1"/>
</dbReference>
<keyword evidence="2" id="KW-0963">Cytoplasm</keyword>
<sequence>MSDILLEICCGSADDVIEAARGGADRVELNSNLFQGGLTPSLGTLQVVKRHVSIPVMTMIRPRAGGFCYTDVEYETMRADARALLAAGADGLVFGFLHPDGTVDETRTREMVALCEGRPCVFHRALDVTPDWKRALDALIRLGVTRVLTSGQASDVFFALETIAEMVRFAGDAIEILPGAGITLENVRRVVEATGCRQVHLARHRSMPDTSVNNNRSIYYGGALYPPEDRYDVTDGDYVAAVRGRLG</sequence>
<dbReference type="InterPro" id="IPR036822">
    <property type="entry name" value="CutC-like_dom_sf"/>
</dbReference>
<dbReference type="AlphaFoldDB" id="A0A9D0Z907"/>
<dbReference type="Gene3D" id="3.20.20.380">
    <property type="entry name" value="Copper homeostasis (CutC) domain"/>
    <property type="match status" value="1"/>
</dbReference>
<accession>A0A9D0Z907</accession>
<protein>
    <recommendedName>
        <fullName evidence="2">PF03932 family protein CutC</fullName>
    </recommendedName>
</protein>
<gene>
    <name evidence="2" type="primary">cutC</name>
    <name evidence="3" type="ORF">IAB73_04460</name>
</gene>
<dbReference type="InterPro" id="IPR005627">
    <property type="entry name" value="CutC-like"/>
</dbReference>
<comment type="caution">
    <text evidence="3">The sequence shown here is derived from an EMBL/GenBank/DDBJ whole genome shotgun (WGS) entry which is preliminary data.</text>
</comment>
<evidence type="ECO:0000256" key="1">
    <source>
        <dbReference type="ARBA" id="ARBA00007768"/>
    </source>
</evidence>